<dbReference type="InterPro" id="IPR036779">
    <property type="entry name" value="LysM_dom_sf"/>
</dbReference>
<dbReference type="EMBL" id="BOMP01000008">
    <property type="protein sequence ID" value="GIE37738.1"/>
    <property type="molecule type" value="Genomic_DNA"/>
</dbReference>
<feature type="domain" description="LysM" evidence="4">
    <location>
        <begin position="213"/>
        <end position="261"/>
    </location>
</feature>
<evidence type="ECO:0000313" key="5">
    <source>
        <dbReference type="EMBL" id="GIE37738.1"/>
    </source>
</evidence>
<proteinExistence type="inferred from homology"/>
<dbReference type="Gene3D" id="3.10.350.10">
    <property type="entry name" value="LysM domain"/>
    <property type="match status" value="1"/>
</dbReference>
<dbReference type="SUPFAM" id="SSF54106">
    <property type="entry name" value="LysM domain"/>
    <property type="match status" value="1"/>
</dbReference>
<comment type="caution">
    <text evidence="5">The sequence shown here is derived from an EMBL/GenBank/DDBJ whole genome shotgun (WGS) entry which is preliminary data.</text>
</comment>
<dbReference type="SUPFAM" id="SSF53955">
    <property type="entry name" value="Lysozyme-like"/>
    <property type="match status" value="1"/>
</dbReference>
<dbReference type="CDD" id="cd00118">
    <property type="entry name" value="LysM"/>
    <property type="match status" value="1"/>
</dbReference>
<dbReference type="Pfam" id="PF06737">
    <property type="entry name" value="Transglycosylas"/>
    <property type="match status" value="1"/>
</dbReference>
<dbReference type="InterPro" id="IPR010618">
    <property type="entry name" value="RPF"/>
</dbReference>
<dbReference type="Gene3D" id="1.10.530.10">
    <property type="match status" value="1"/>
</dbReference>
<gene>
    <name evidence="5" type="ORF">Alo02nite_06360</name>
</gene>
<dbReference type="CDD" id="cd13925">
    <property type="entry name" value="RPF"/>
    <property type="match status" value="1"/>
</dbReference>
<organism evidence="5 6">
    <name type="scientific">Actinoplanes lobatus</name>
    <dbReference type="NCBI Taxonomy" id="113568"/>
    <lineage>
        <taxon>Bacteria</taxon>
        <taxon>Bacillati</taxon>
        <taxon>Actinomycetota</taxon>
        <taxon>Actinomycetes</taxon>
        <taxon>Micromonosporales</taxon>
        <taxon>Micromonosporaceae</taxon>
        <taxon>Actinoplanes</taxon>
    </lineage>
</organism>
<evidence type="ECO:0000256" key="3">
    <source>
        <dbReference type="SAM" id="MobiDB-lite"/>
    </source>
</evidence>
<keyword evidence="2" id="KW-0378">Hydrolase</keyword>
<protein>
    <recommendedName>
        <fullName evidence="4">LysM domain-containing protein</fullName>
    </recommendedName>
</protein>
<dbReference type="InterPro" id="IPR018392">
    <property type="entry name" value="LysM"/>
</dbReference>
<evidence type="ECO:0000313" key="6">
    <source>
        <dbReference type="Proteomes" id="UP000631312"/>
    </source>
</evidence>
<feature type="region of interest" description="Disordered" evidence="3">
    <location>
        <begin position="11"/>
        <end position="35"/>
    </location>
</feature>
<dbReference type="Proteomes" id="UP000631312">
    <property type="component" value="Unassembled WGS sequence"/>
</dbReference>
<accession>A0ABQ4A9R9</accession>
<dbReference type="PROSITE" id="PS51782">
    <property type="entry name" value="LYSM"/>
    <property type="match status" value="1"/>
</dbReference>
<sequence length="261" mass="27312">MPAGCGGYAARHAGTVAGTPSPATGHGPDEINGKERGTQEFLGADAPRGEAAAPAAGHLCPNPTADLVGVEDKLMVQTRKQFQRAVGLVAASLAGGMALAGPAAPAQASINWEAIANCESGGNWRINTGNGYYGGLQFSRSTWRAYGGGRYASTANRASKSEQIRVAERVLRGQGIRAWPHCGPRHGFRPAASRKTRVVRSFALRSSTTGTGGTYVVRRGDTLTQIAARNDVPGGWRALYRANAGVLDSPHRLVVGQRLKV</sequence>
<name>A0ABQ4A9R9_9ACTN</name>
<dbReference type="SMART" id="SM00257">
    <property type="entry name" value="LysM"/>
    <property type="match status" value="1"/>
</dbReference>
<reference evidence="5 6" key="1">
    <citation type="submission" date="2021-01" db="EMBL/GenBank/DDBJ databases">
        <title>Whole genome shotgun sequence of Actinoplanes lobatus NBRC 12513.</title>
        <authorList>
            <person name="Komaki H."/>
            <person name="Tamura T."/>
        </authorList>
    </citation>
    <scope>NUCLEOTIDE SEQUENCE [LARGE SCALE GENOMIC DNA]</scope>
    <source>
        <strain evidence="5 6">NBRC 12513</strain>
    </source>
</reference>
<keyword evidence="6" id="KW-1185">Reference proteome</keyword>
<evidence type="ECO:0000256" key="1">
    <source>
        <dbReference type="ARBA" id="ARBA00010830"/>
    </source>
</evidence>
<comment type="similarity">
    <text evidence="1">Belongs to the transglycosylase family. Rpf subfamily.</text>
</comment>
<evidence type="ECO:0000256" key="2">
    <source>
        <dbReference type="ARBA" id="ARBA00022801"/>
    </source>
</evidence>
<dbReference type="InterPro" id="IPR023346">
    <property type="entry name" value="Lysozyme-like_dom_sf"/>
</dbReference>
<dbReference type="Pfam" id="PF01476">
    <property type="entry name" value="LysM"/>
    <property type="match status" value="1"/>
</dbReference>
<evidence type="ECO:0000259" key="4">
    <source>
        <dbReference type="PROSITE" id="PS51782"/>
    </source>
</evidence>